<evidence type="ECO:0000313" key="1">
    <source>
        <dbReference type="EMBL" id="KAK7046309.1"/>
    </source>
</evidence>
<evidence type="ECO:0000313" key="2">
    <source>
        <dbReference type="Proteomes" id="UP001362999"/>
    </source>
</evidence>
<dbReference type="AlphaFoldDB" id="A0AAW0D5C3"/>
<organism evidence="1 2">
    <name type="scientific">Favolaschia claudopus</name>
    <dbReference type="NCBI Taxonomy" id="2862362"/>
    <lineage>
        <taxon>Eukaryota</taxon>
        <taxon>Fungi</taxon>
        <taxon>Dikarya</taxon>
        <taxon>Basidiomycota</taxon>
        <taxon>Agaricomycotina</taxon>
        <taxon>Agaricomycetes</taxon>
        <taxon>Agaricomycetidae</taxon>
        <taxon>Agaricales</taxon>
        <taxon>Marasmiineae</taxon>
        <taxon>Mycenaceae</taxon>
        <taxon>Favolaschia</taxon>
    </lineage>
</organism>
<gene>
    <name evidence="1" type="ORF">R3P38DRAFT_2765161</name>
</gene>
<sequence>MLNPNRSGSRGQQDTECLGAEHMGRDGGGILEGLGSWMRHSEAAVKTMVTVESNESRRRSEIIDDMPRTRASPSTILSFLLSPPMSSAEREFCWDTVDRRVSPWSMSSGYLHLLLELVGRYWTWGDEREDNKVDNQGGERYVSLLYGMALTKLSLDFYTLRLLSIPSVTQRFGISIQLTSHYDCIPRPRTPIALELVRRSFSRERWESSHTNFDDAATAAFKFEPRHSECKLQFERIPEPWFERFKPSAEPFEPWPWLEPFEPKKSKLNELFEPKEFKFNRKLCYAPKPRLCPLYTLICTQSLLDFVGQVQLSRGLVANAQGIDLGNIQNKYNYEAVKMCVVNRRIRNRVNFIRKKHTAYIDRHS</sequence>
<reference evidence="1 2" key="1">
    <citation type="journal article" date="2024" name="J Genomics">
        <title>Draft genome sequencing and assembly of Favolaschia claudopus CIRM-BRFM 2984 isolated from oak limbs.</title>
        <authorList>
            <person name="Navarro D."/>
            <person name="Drula E."/>
            <person name="Chaduli D."/>
            <person name="Cazenave R."/>
            <person name="Ahrendt S."/>
            <person name="Wang J."/>
            <person name="Lipzen A."/>
            <person name="Daum C."/>
            <person name="Barry K."/>
            <person name="Grigoriev I.V."/>
            <person name="Favel A."/>
            <person name="Rosso M.N."/>
            <person name="Martin F."/>
        </authorList>
    </citation>
    <scope>NUCLEOTIDE SEQUENCE [LARGE SCALE GENOMIC DNA]</scope>
    <source>
        <strain evidence="1 2">CIRM-BRFM 2984</strain>
    </source>
</reference>
<keyword evidence="2" id="KW-1185">Reference proteome</keyword>
<dbReference type="EMBL" id="JAWWNJ010000010">
    <property type="protein sequence ID" value="KAK7046309.1"/>
    <property type="molecule type" value="Genomic_DNA"/>
</dbReference>
<protein>
    <submittedName>
        <fullName evidence="1">Uncharacterized protein</fullName>
    </submittedName>
</protein>
<proteinExistence type="predicted"/>
<dbReference type="Proteomes" id="UP001362999">
    <property type="component" value="Unassembled WGS sequence"/>
</dbReference>
<comment type="caution">
    <text evidence="1">The sequence shown here is derived from an EMBL/GenBank/DDBJ whole genome shotgun (WGS) entry which is preliminary data.</text>
</comment>
<accession>A0AAW0D5C3</accession>
<name>A0AAW0D5C3_9AGAR</name>